<sequence>MKQRKKDGKKAEIYQLPLQKNNLRPSRPCPECGKMSQQDSYPFCSSRCRAIDLNRWLSGAYILPPPPQKTDEEE</sequence>
<feature type="binding site" evidence="3">
    <location>
        <position position="32"/>
    </location>
    <ligand>
        <name>Zn(2+)</name>
        <dbReference type="ChEBI" id="CHEBI:29105"/>
    </ligand>
</feature>
<keyword evidence="1 3" id="KW-0479">Metal-binding</keyword>
<dbReference type="PANTHER" id="PTHR36150:SF1">
    <property type="entry name" value="DNA GYRASE INHIBITOR YACG"/>
    <property type="match status" value="1"/>
</dbReference>
<evidence type="ECO:0000313" key="5">
    <source>
        <dbReference type="Proteomes" id="UP001523003"/>
    </source>
</evidence>
<dbReference type="SUPFAM" id="SSF57716">
    <property type="entry name" value="Glucocorticoid receptor-like (DNA-binding domain)"/>
    <property type="match status" value="1"/>
</dbReference>
<keyword evidence="5" id="KW-1185">Reference proteome</keyword>
<name>A0ABT0P7A0_9HYPH</name>
<dbReference type="HAMAP" id="MF_00649">
    <property type="entry name" value="DNA_gyrase_inhibitor_YacG"/>
    <property type="match status" value="1"/>
</dbReference>
<comment type="caution">
    <text evidence="4">The sequence shown here is derived from an EMBL/GenBank/DDBJ whole genome shotgun (WGS) entry which is preliminary data.</text>
</comment>
<evidence type="ECO:0000313" key="4">
    <source>
        <dbReference type="EMBL" id="MCL6229241.1"/>
    </source>
</evidence>
<feature type="binding site" evidence="3">
    <location>
        <position position="48"/>
    </location>
    <ligand>
        <name>Zn(2+)</name>
        <dbReference type="ChEBI" id="CHEBI:29105"/>
    </ligand>
</feature>
<feature type="binding site" evidence="3">
    <location>
        <position position="29"/>
    </location>
    <ligand>
        <name>Zn(2+)</name>
        <dbReference type="ChEBI" id="CHEBI:29105"/>
    </ligand>
</feature>
<reference evidence="4 5" key="1">
    <citation type="submission" date="2022-05" db="EMBL/GenBank/DDBJ databases">
        <title>Description of the Bartonella bilalgolemii sp. nov. Isolated from Apodemus uralensis (Pallas 1811).</title>
        <authorList>
            <person name="Zgheib R."/>
            <person name="Celebi B."/>
        </authorList>
    </citation>
    <scope>NUCLEOTIDE SEQUENCE [LARGE SCALE GENOMIC DNA]</scope>
    <source>
        <strain evidence="4 5">G70</strain>
    </source>
</reference>
<dbReference type="RefSeq" id="WP_249674679.1">
    <property type="nucleotide sequence ID" value="NZ_JAMCOF010000001.1"/>
</dbReference>
<evidence type="ECO:0000256" key="2">
    <source>
        <dbReference type="ARBA" id="ARBA00022833"/>
    </source>
</evidence>
<dbReference type="InterPro" id="IPR013088">
    <property type="entry name" value="Znf_NHR/GATA"/>
</dbReference>
<comment type="subunit">
    <text evidence="3">Interacts with GyrB.</text>
</comment>
<dbReference type="NCBIfam" id="NF002362">
    <property type="entry name" value="PRK01343.1"/>
    <property type="match status" value="1"/>
</dbReference>
<proteinExistence type="inferred from homology"/>
<dbReference type="InterPro" id="IPR005584">
    <property type="entry name" value="DNA_gyrase_inhibitor_YacG"/>
</dbReference>
<accession>A0ABT0P7A0</accession>
<dbReference type="Gene3D" id="3.30.50.10">
    <property type="entry name" value="Erythroid Transcription Factor GATA-1, subunit A"/>
    <property type="match status" value="1"/>
</dbReference>
<feature type="binding site" evidence="3">
    <location>
        <position position="44"/>
    </location>
    <ligand>
        <name>Zn(2+)</name>
        <dbReference type="ChEBI" id="CHEBI:29105"/>
    </ligand>
</feature>
<evidence type="ECO:0000256" key="3">
    <source>
        <dbReference type="HAMAP-Rule" id="MF_00649"/>
    </source>
</evidence>
<dbReference type="EMBL" id="JAMCOF010000001">
    <property type="protein sequence ID" value="MCL6229241.1"/>
    <property type="molecule type" value="Genomic_DNA"/>
</dbReference>
<organism evidence="4 5">
    <name type="scientific">Bartonella bilalgolemii</name>
    <dbReference type="NCBI Taxonomy" id="2942911"/>
    <lineage>
        <taxon>Bacteria</taxon>
        <taxon>Pseudomonadati</taxon>
        <taxon>Pseudomonadota</taxon>
        <taxon>Alphaproteobacteria</taxon>
        <taxon>Hyphomicrobiales</taxon>
        <taxon>Bartonellaceae</taxon>
        <taxon>Bartonella</taxon>
    </lineage>
</organism>
<comment type="cofactor">
    <cofactor evidence="3">
        <name>Zn(2+)</name>
        <dbReference type="ChEBI" id="CHEBI:29105"/>
    </cofactor>
    <text evidence="3">Binds 1 zinc ion.</text>
</comment>
<comment type="function">
    <text evidence="3">Inhibits all the catalytic activities of DNA gyrase by preventing its interaction with DNA. Acts by binding directly to the C-terminal domain of GyrB, which probably disrupts DNA binding by the gyrase.</text>
</comment>
<comment type="similarity">
    <text evidence="3">Belongs to the DNA gyrase inhibitor YacG family.</text>
</comment>
<keyword evidence="2 3" id="KW-0862">Zinc</keyword>
<gene>
    <name evidence="3 4" type="primary">yacG</name>
    <name evidence="4" type="ORF">M4Z11_01205</name>
</gene>
<dbReference type="PANTHER" id="PTHR36150">
    <property type="entry name" value="DNA GYRASE INHIBITOR YACG"/>
    <property type="match status" value="1"/>
</dbReference>
<protein>
    <recommendedName>
        <fullName evidence="3">DNA gyrase inhibitor YacG</fullName>
    </recommendedName>
</protein>
<dbReference type="Pfam" id="PF03884">
    <property type="entry name" value="YacG"/>
    <property type="match status" value="1"/>
</dbReference>
<dbReference type="Proteomes" id="UP001523003">
    <property type="component" value="Unassembled WGS sequence"/>
</dbReference>
<evidence type="ECO:0000256" key="1">
    <source>
        <dbReference type="ARBA" id="ARBA00022723"/>
    </source>
</evidence>